<dbReference type="InterPro" id="IPR002123">
    <property type="entry name" value="Plipid/glycerol_acylTrfase"/>
</dbReference>
<evidence type="ECO:0000256" key="3">
    <source>
        <dbReference type="ARBA" id="ARBA00023315"/>
    </source>
</evidence>
<dbReference type="SMART" id="SM00563">
    <property type="entry name" value="PlsC"/>
    <property type="match status" value="1"/>
</dbReference>
<evidence type="ECO:0000256" key="2">
    <source>
        <dbReference type="ARBA" id="ARBA00022679"/>
    </source>
</evidence>
<dbReference type="SUPFAM" id="SSF69593">
    <property type="entry name" value="Glycerol-3-phosphate (1)-acyltransferase"/>
    <property type="match status" value="1"/>
</dbReference>
<dbReference type="GO" id="GO:0003841">
    <property type="term" value="F:1-acylglycerol-3-phosphate O-acyltransferase activity"/>
    <property type="evidence" value="ECO:0007669"/>
    <property type="project" value="UniProtKB-EC"/>
</dbReference>
<dbReference type="EMBL" id="JAVRRA010016457">
    <property type="protein sequence ID" value="KAK5201904.1"/>
    <property type="molecule type" value="Genomic_DNA"/>
</dbReference>
<keyword evidence="5" id="KW-1133">Transmembrane helix</keyword>
<keyword evidence="3 4" id="KW-0012">Acyltransferase</keyword>
<dbReference type="PANTHER" id="PTHR10434:SF11">
    <property type="entry name" value="1-ACYL-SN-GLYCEROL-3-PHOSPHATE ACYLTRANSFERASE"/>
    <property type="match status" value="1"/>
</dbReference>
<dbReference type="NCBIfam" id="TIGR00530">
    <property type="entry name" value="AGP_acyltrn"/>
    <property type="match status" value="1"/>
</dbReference>
<evidence type="ECO:0000256" key="4">
    <source>
        <dbReference type="RuleBase" id="RU361267"/>
    </source>
</evidence>
<dbReference type="EC" id="2.3.1.51" evidence="4"/>
<keyword evidence="2 4" id="KW-0808">Transferase</keyword>
<comment type="domain">
    <text evidence="4">The HXXXXD motif is essential for acyltransferase activity and may constitute the binding site for the phosphate moiety of the glycerol-3-phosphate.</text>
</comment>
<evidence type="ECO:0000256" key="1">
    <source>
        <dbReference type="ARBA" id="ARBA00008655"/>
    </source>
</evidence>
<feature type="transmembrane region" description="Helical" evidence="5">
    <location>
        <begin position="54"/>
        <end position="73"/>
    </location>
</feature>
<reference evidence="7 8" key="1">
    <citation type="submission" date="2023-08" db="EMBL/GenBank/DDBJ databases">
        <title>Black Yeasts Isolated from many extreme environments.</title>
        <authorList>
            <person name="Coleine C."/>
            <person name="Stajich J.E."/>
            <person name="Selbmann L."/>
        </authorList>
    </citation>
    <scope>NUCLEOTIDE SEQUENCE [LARGE SCALE GENOMIC DNA]</scope>
    <source>
        <strain evidence="7 8">CCFEE 536</strain>
    </source>
</reference>
<evidence type="ECO:0000313" key="7">
    <source>
        <dbReference type="EMBL" id="KAK5201904.1"/>
    </source>
</evidence>
<keyword evidence="8" id="KW-1185">Reference proteome</keyword>
<comment type="caution">
    <text evidence="7">The sequence shown here is derived from an EMBL/GenBank/DDBJ whole genome shotgun (WGS) entry which is preliminary data.</text>
</comment>
<keyword evidence="4" id="KW-0444">Lipid biosynthesis</keyword>
<feature type="domain" description="Phospholipid/glycerol acyltransferase" evidence="6">
    <location>
        <begin position="121"/>
        <end position="238"/>
    </location>
</feature>
<dbReference type="Proteomes" id="UP001357485">
    <property type="component" value="Unassembled WGS sequence"/>
</dbReference>
<evidence type="ECO:0000256" key="5">
    <source>
        <dbReference type="SAM" id="Phobius"/>
    </source>
</evidence>
<gene>
    <name evidence="7" type="primary">SLC1</name>
    <name evidence="7" type="ORF">LTR16_001047</name>
</gene>
<name>A0ABR0LS35_9PEZI</name>
<dbReference type="PANTHER" id="PTHR10434">
    <property type="entry name" value="1-ACYL-SN-GLYCEROL-3-PHOSPHATE ACYLTRANSFERASE"/>
    <property type="match status" value="1"/>
</dbReference>
<keyword evidence="4" id="KW-0443">Lipid metabolism</keyword>
<keyword evidence="5" id="KW-0812">Transmembrane</keyword>
<keyword evidence="4" id="KW-1208">Phospholipid metabolism</keyword>
<dbReference type="CDD" id="cd07989">
    <property type="entry name" value="LPLAT_AGPAT-like"/>
    <property type="match status" value="1"/>
</dbReference>
<accession>A0ABR0LS35</accession>
<dbReference type="Pfam" id="PF01553">
    <property type="entry name" value="Acyltransferase"/>
    <property type="match status" value="1"/>
</dbReference>
<comment type="similarity">
    <text evidence="1 4">Belongs to the 1-acyl-sn-glycerol-3-phosphate acyltransferase family.</text>
</comment>
<sequence length="329" mass="35794">MALLAILTLALLTYIALMLSLYALSYLTSATTASSSSSSSTTSRISAYYARLLASWFCLILCAAYGTVASAILRVVEACGVKDAGGLSQWTVARAFKWTMWAATGVTFVVQGEEELRRRPAVFVGNHQTELDVLMLGCVFPPYTSVTAKSSLKYVPILGWFMTLSKTVFIDRKNRQTALAAFDSAVHTMHTAKQSVYIFPEGTRSYYTAPGLLPFKKGAFHLAVQAQVPIIPIVVANYSEILDSRRKVFRAGKIPVKVLPAIETMGLTAADVDRLTTETREKILDELVRLTELARGQKVALPANKAKRLDREARSSGIDVKGVQAVGAA</sequence>
<keyword evidence="5" id="KW-0472">Membrane</keyword>
<comment type="catalytic activity">
    <reaction evidence="4">
        <text>a 1-acyl-sn-glycero-3-phosphate + an acyl-CoA = a 1,2-diacyl-sn-glycero-3-phosphate + CoA</text>
        <dbReference type="Rhea" id="RHEA:19709"/>
        <dbReference type="ChEBI" id="CHEBI:57287"/>
        <dbReference type="ChEBI" id="CHEBI:57970"/>
        <dbReference type="ChEBI" id="CHEBI:58342"/>
        <dbReference type="ChEBI" id="CHEBI:58608"/>
        <dbReference type="EC" id="2.3.1.51"/>
    </reaction>
</comment>
<protein>
    <recommendedName>
        <fullName evidence="4">1-acyl-sn-glycerol-3-phosphate acyltransferase</fullName>
        <ecNumber evidence="4">2.3.1.51</ecNumber>
    </recommendedName>
</protein>
<proteinExistence type="inferred from homology"/>
<keyword evidence="4" id="KW-0594">Phospholipid biosynthesis</keyword>
<evidence type="ECO:0000259" key="6">
    <source>
        <dbReference type="SMART" id="SM00563"/>
    </source>
</evidence>
<organism evidence="7 8">
    <name type="scientific">Cryomyces antarcticus</name>
    <dbReference type="NCBI Taxonomy" id="329879"/>
    <lineage>
        <taxon>Eukaryota</taxon>
        <taxon>Fungi</taxon>
        <taxon>Dikarya</taxon>
        <taxon>Ascomycota</taxon>
        <taxon>Pezizomycotina</taxon>
        <taxon>Dothideomycetes</taxon>
        <taxon>Dothideomycetes incertae sedis</taxon>
        <taxon>Cryomyces</taxon>
    </lineage>
</organism>
<dbReference type="InterPro" id="IPR004552">
    <property type="entry name" value="AGP_acyltrans"/>
</dbReference>
<evidence type="ECO:0000313" key="8">
    <source>
        <dbReference type="Proteomes" id="UP001357485"/>
    </source>
</evidence>